<protein>
    <recommendedName>
        <fullName evidence="5">Lipoprotein</fullName>
    </recommendedName>
</protein>
<feature type="chain" id="PRO_5002626408" description="Lipoprotein" evidence="2">
    <location>
        <begin position="31"/>
        <end position="238"/>
    </location>
</feature>
<feature type="compositionally biased region" description="Polar residues" evidence="1">
    <location>
        <begin position="79"/>
        <end position="90"/>
    </location>
</feature>
<evidence type="ECO:0000256" key="1">
    <source>
        <dbReference type="SAM" id="MobiDB-lite"/>
    </source>
</evidence>
<accession>A0LT21</accession>
<dbReference type="HOGENOM" id="CLU_1163873_0_0_11"/>
<proteinExistence type="predicted"/>
<reference evidence="3 4" key="1">
    <citation type="journal article" date="2009" name="Genome Res.">
        <title>Complete genome of the cellulolytic thermophile Acidothermus cellulolyticus 11B provides insights into its ecophysiological and evolutionary adaptations.</title>
        <authorList>
            <person name="Barabote R.D."/>
            <person name="Xie G."/>
            <person name="Leu D.H."/>
            <person name="Normand P."/>
            <person name="Necsulea A."/>
            <person name="Daubin V."/>
            <person name="Medigue C."/>
            <person name="Adney W.S."/>
            <person name="Xu X.C."/>
            <person name="Lapidus A."/>
            <person name="Parales R.E."/>
            <person name="Detter C."/>
            <person name="Pujic P."/>
            <person name="Bruce D."/>
            <person name="Lavire C."/>
            <person name="Challacombe J.F."/>
            <person name="Brettin T.S."/>
            <person name="Berry A.M."/>
        </authorList>
    </citation>
    <scope>NUCLEOTIDE SEQUENCE [LARGE SCALE GENOMIC DNA]</scope>
    <source>
        <strain evidence="4">ATCC 43068 / DSM 8971 / 11B</strain>
    </source>
</reference>
<name>A0LT21_ACIC1</name>
<evidence type="ECO:0000313" key="3">
    <source>
        <dbReference type="EMBL" id="ABK52581.1"/>
    </source>
</evidence>
<feature type="compositionally biased region" description="Low complexity" evidence="1">
    <location>
        <begin position="43"/>
        <end position="78"/>
    </location>
</feature>
<organism evidence="3 4">
    <name type="scientific">Acidothermus cellulolyticus (strain ATCC 43068 / DSM 8971 / 11B)</name>
    <dbReference type="NCBI Taxonomy" id="351607"/>
    <lineage>
        <taxon>Bacteria</taxon>
        <taxon>Bacillati</taxon>
        <taxon>Actinomycetota</taxon>
        <taxon>Actinomycetes</taxon>
        <taxon>Acidothermales</taxon>
        <taxon>Acidothermaceae</taxon>
        <taxon>Acidothermus</taxon>
    </lineage>
</organism>
<evidence type="ECO:0000313" key="4">
    <source>
        <dbReference type="Proteomes" id="UP000008221"/>
    </source>
</evidence>
<evidence type="ECO:0008006" key="5">
    <source>
        <dbReference type="Google" id="ProtNLM"/>
    </source>
</evidence>
<dbReference type="PROSITE" id="PS51257">
    <property type="entry name" value="PROKAR_LIPOPROTEIN"/>
    <property type="match status" value="1"/>
</dbReference>
<feature type="signal peptide" evidence="2">
    <location>
        <begin position="1"/>
        <end position="30"/>
    </location>
</feature>
<gene>
    <name evidence="3" type="ordered locus">Acel_0808</name>
</gene>
<keyword evidence="2" id="KW-0732">Signal</keyword>
<dbReference type="KEGG" id="ace:Acel_0808"/>
<dbReference type="Proteomes" id="UP000008221">
    <property type="component" value="Chromosome"/>
</dbReference>
<keyword evidence="4" id="KW-1185">Reference proteome</keyword>
<feature type="region of interest" description="Disordered" evidence="1">
    <location>
        <begin position="43"/>
        <end position="92"/>
    </location>
</feature>
<evidence type="ECO:0000256" key="2">
    <source>
        <dbReference type="SAM" id="SignalP"/>
    </source>
</evidence>
<dbReference type="AlphaFoldDB" id="A0LT21"/>
<sequence length="238" mass="24888">MISSMRRARRPWLWPLVAACGALVAGGALAGCDARSRPSVLEPAVSASPGVPVPRVTGLASGSSAGSASASPVSPGGSTPTMTATVSPSATPWHDTQREAFYPEAAAKEDVAIHVIEQFFAGVNYELDANDETLLRGVVRPDCENCLRAMEGLHALHKNGQVSRGGHYHLVSVDQIWPVAPSVVEVRVTGSRDPGELLSASGQLLNSYPVPPNAYLQFFVDVKASPPVILQYAAVGPA</sequence>
<dbReference type="InParanoid" id="A0LT21"/>
<dbReference type="EMBL" id="CP000481">
    <property type="protein sequence ID" value="ABK52581.1"/>
    <property type="molecule type" value="Genomic_DNA"/>
</dbReference>